<dbReference type="Pfam" id="PF12014">
    <property type="entry name" value="Cyclin_D1_bind"/>
    <property type="match status" value="1"/>
</dbReference>
<protein>
    <submittedName>
        <fullName evidence="1">F-box only protein 31</fullName>
    </submittedName>
</protein>
<evidence type="ECO:0000313" key="2">
    <source>
        <dbReference type="Proteomes" id="UP000010556"/>
    </source>
</evidence>
<keyword evidence="2" id="KW-1185">Reference proteome</keyword>
<dbReference type="EMBL" id="KB103225">
    <property type="protein sequence ID" value="ELK34420.1"/>
    <property type="molecule type" value="Genomic_DNA"/>
</dbReference>
<dbReference type="AlphaFoldDB" id="L5M810"/>
<sequence length="87" mass="9975">MCFCGVDTDNFIVSLGHYTYSRHYPGVFILFDENHFGFIWPEVNYFILFGRVQNTFQNVEAPSPQAFLEMLKNIQSGPPGRSSLHAL</sequence>
<dbReference type="Proteomes" id="UP000010556">
    <property type="component" value="Unassembled WGS sequence"/>
</dbReference>
<gene>
    <name evidence="1" type="ORF">MDA_GLEAN10013796</name>
</gene>
<organism evidence="1 2">
    <name type="scientific">Myotis davidii</name>
    <name type="common">David's myotis</name>
    <dbReference type="NCBI Taxonomy" id="225400"/>
    <lineage>
        <taxon>Eukaryota</taxon>
        <taxon>Metazoa</taxon>
        <taxon>Chordata</taxon>
        <taxon>Craniata</taxon>
        <taxon>Vertebrata</taxon>
        <taxon>Euteleostomi</taxon>
        <taxon>Mammalia</taxon>
        <taxon>Eutheria</taxon>
        <taxon>Laurasiatheria</taxon>
        <taxon>Chiroptera</taxon>
        <taxon>Yangochiroptera</taxon>
        <taxon>Vespertilionidae</taxon>
        <taxon>Myotis</taxon>
    </lineage>
</organism>
<accession>L5M810</accession>
<evidence type="ECO:0000313" key="1">
    <source>
        <dbReference type="EMBL" id="ELK34420.1"/>
    </source>
</evidence>
<name>L5M810_MYODS</name>
<proteinExistence type="predicted"/>
<reference evidence="2" key="1">
    <citation type="journal article" date="2013" name="Science">
        <title>Comparative analysis of bat genomes provides insight into the evolution of flight and immunity.</title>
        <authorList>
            <person name="Zhang G."/>
            <person name="Cowled C."/>
            <person name="Shi Z."/>
            <person name="Huang Z."/>
            <person name="Bishop-Lilly K.A."/>
            <person name="Fang X."/>
            <person name="Wynne J.W."/>
            <person name="Xiong Z."/>
            <person name="Baker M.L."/>
            <person name="Zhao W."/>
            <person name="Tachedjian M."/>
            <person name="Zhu Y."/>
            <person name="Zhou P."/>
            <person name="Jiang X."/>
            <person name="Ng J."/>
            <person name="Yang L."/>
            <person name="Wu L."/>
            <person name="Xiao J."/>
            <person name="Feng Y."/>
            <person name="Chen Y."/>
            <person name="Sun X."/>
            <person name="Zhang Y."/>
            <person name="Marsh G.A."/>
            <person name="Crameri G."/>
            <person name="Broder C.C."/>
            <person name="Frey K.G."/>
            <person name="Wang L.F."/>
            <person name="Wang J."/>
        </authorList>
    </citation>
    <scope>NUCLEOTIDE SEQUENCE [LARGE SCALE GENOMIC DNA]</scope>
</reference>